<proteinExistence type="predicted"/>
<dbReference type="RefSeq" id="WP_118592459.1">
    <property type="nucleotide sequence ID" value="NZ_QSFP01000039.1"/>
</dbReference>
<comment type="caution">
    <text evidence="2">The sequence shown here is derived from an EMBL/GenBank/DDBJ whole genome shotgun (WGS) entry which is preliminary data.</text>
</comment>
<evidence type="ECO:0000313" key="2">
    <source>
        <dbReference type="EMBL" id="RHA61511.1"/>
    </source>
</evidence>
<reference evidence="2 3" key="1">
    <citation type="submission" date="2018-08" db="EMBL/GenBank/DDBJ databases">
        <title>A genome reference for cultivated species of the human gut microbiota.</title>
        <authorList>
            <person name="Zou Y."/>
            <person name="Xue W."/>
            <person name="Luo G."/>
        </authorList>
    </citation>
    <scope>NUCLEOTIDE SEQUENCE [LARGE SCALE GENOMIC DNA]</scope>
    <source>
        <strain evidence="2 3">AM43-11</strain>
    </source>
</reference>
<evidence type="ECO:0000256" key="1">
    <source>
        <dbReference type="SAM" id="Phobius"/>
    </source>
</evidence>
<dbReference type="EMBL" id="QSFP01000039">
    <property type="protein sequence ID" value="RHA61511.1"/>
    <property type="molecule type" value="Genomic_DNA"/>
</dbReference>
<feature type="transmembrane region" description="Helical" evidence="1">
    <location>
        <begin position="6"/>
        <end position="23"/>
    </location>
</feature>
<keyword evidence="1" id="KW-0472">Membrane</keyword>
<keyword evidence="1" id="KW-1133">Transmembrane helix</keyword>
<accession>A0A413SBB4</accession>
<feature type="transmembrane region" description="Helical" evidence="1">
    <location>
        <begin position="30"/>
        <end position="48"/>
    </location>
</feature>
<dbReference type="Proteomes" id="UP000284465">
    <property type="component" value="Unassembled WGS sequence"/>
</dbReference>
<name>A0A413SBB4_9FIRM</name>
<sequence>MNYYLISLIVGLVLFFFSLYELYTGRSAKLFIVIGLVGAFLWVLPVGFANNEVEVPYIVADKKIKNINLDMKDELLVANKYILVVNTKTNPEKATEVEVNKNIYDKVIINDEIIVNVTINRIINKAVNYSVD</sequence>
<gene>
    <name evidence="2" type="ORF">DW927_19115</name>
</gene>
<organism evidence="2 3">
    <name type="scientific">Roseburia intestinalis</name>
    <dbReference type="NCBI Taxonomy" id="166486"/>
    <lineage>
        <taxon>Bacteria</taxon>
        <taxon>Bacillati</taxon>
        <taxon>Bacillota</taxon>
        <taxon>Clostridia</taxon>
        <taxon>Lachnospirales</taxon>
        <taxon>Lachnospiraceae</taxon>
        <taxon>Roseburia</taxon>
    </lineage>
</organism>
<evidence type="ECO:0000313" key="3">
    <source>
        <dbReference type="Proteomes" id="UP000284465"/>
    </source>
</evidence>
<protein>
    <submittedName>
        <fullName evidence="2">Uncharacterized protein</fullName>
    </submittedName>
</protein>
<keyword evidence="1" id="KW-0812">Transmembrane</keyword>
<dbReference type="AlphaFoldDB" id="A0A413SBB4"/>